<dbReference type="EMBL" id="DSPX01000125">
    <property type="protein sequence ID" value="HGG01438.1"/>
    <property type="molecule type" value="Genomic_DNA"/>
</dbReference>
<reference evidence="1" key="1">
    <citation type="journal article" date="2020" name="mSystems">
        <title>Genome- and Community-Level Interaction Insights into Carbon Utilization and Element Cycling Functions of Hydrothermarchaeota in Hydrothermal Sediment.</title>
        <authorList>
            <person name="Zhou Z."/>
            <person name="Liu Y."/>
            <person name="Xu W."/>
            <person name="Pan J."/>
            <person name="Luo Z.H."/>
            <person name="Li M."/>
        </authorList>
    </citation>
    <scope>NUCLEOTIDE SEQUENCE [LARGE SCALE GENOMIC DNA]</scope>
    <source>
        <strain evidence="1">SpSt-374</strain>
    </source>
</reference>
<protein>
    <recommendedName>
        <fullName evidence="2">HD domain-containing protein</fullName>
    </recommendedName>
</protein>
<dbReference type="InterPro" id="IPR009218">
    <property type="entry name" value="HD_phosphohydro"/>
</dbReference>
<dbReference type="AlphaFoldDB" id="A0A7C3VMH9"/>
<dbReference type="Gene3D" id="1.10.3210.10">
    <property type="entry name" value="Hypothetical protein af1432"/>
    <property type="match status" value="1"/>
</dbReference>
<accession>A0A7C3VMH9</accession>
<sequence length="214" mass="24664">MLQQFQVSPKAGCQLLLDVVQAYSSGNRFYHTLEHVQAVLNSLESLKHHTENLPALQLAAWFHDVIYDTRAKDNEEKSAAYTVTALNQLGIPTDMIDNVAQIILDTKHHQATGNNRDSQIFLDADLAILGADDTEYRFYAQKIQREYSWMSREQYREGRTAILQQLLARETIYHLPEMAAKLEEKARRNIREELDMLGLDMGYCPFSKRREFAA</sequence>
<dbReference type="SUPFAM" id="SSF109604">
    <property type="entry name" value="HD-domain/PDEase-like"/>
    <property type="match status" value="1"/>
</dbReference>
<gene>
    <name evidence="1" type="ORF">ENR15_12515</name>
</gene>
<evidence type="ECO:0000313" key="1">
    <source>
        <dbReference type="EMBL" id="HGG01438.1"/>
    </source>
</evidence>
<evidence type="ECO:0008006" key="2">
    <source>
        <dbReference type="Google" id="ProtNLM"/>
    </source>
</evidence>
<dbReference type="PANTHER" id="PTHR21174">
    <property type="match status" value="1"/>
</dbReference>
<dbReference type="PANTHER" id="PTHR21174:SF0">
    <property type="entry name" value="HD PHOSPHOHYDROLASE FAMILY PROTEIN-RELATED"/>
    <property type="match status" value="1"/>
</dbReference>
<comment type="caution">
    <text evidence="1">The sequence shown here is derived from an EMBL/GenBank/DDBJ whole genome shotgun (WGS) entry which is preliminary data.</text>
</comment>
<organism evidence="1">
    <name type="scientific">Planktothricoides sp. SpSt-374</name>
    <dbReference type="NCBI Taxonomy" id="2282167"/>
    <lineage>
        <taxon>Bacteria</taxon>
        <taxon>Bacillati</taxon>
        <taxon>Cyanobacteriota</taxon>
        <taxon>Cyanophyceae</taxon>
        <taxon>Oscillatoriophycideae</taxon>
        <taxon>Oscillatoriales</taxon>
        <taxon>Oscillatoriaceae</taxon>
        <taxon>Planktothricoides</taxon>
    </lineage>
</organism>
<name>A0A7C3VMH9_9CYAN</name>
<proteinExistence type="predicted"/>
<dbReference type="PIRSF" id="PIRSF035170">
    <property type="entry name" value="HD_phosphohydro"/>
    <property type="match status" value="1"/>
</dbReference>